<organism evidence="2 3">
    <name type="scientific">Reticulibacter mediterranei</name>
    <dbReference type="NCBI Taxonomy" id="2778369"/>
    <lineage>
        <taxon>Bacteria</taxon>
        <taxon>Bacillati</taxon>
        <taxon>Chloroflexota</taxon>
        <taxon>Ktedonobacteria</taxon>
        <taxon>Ktedonobacterales</taxon>
        <taxon>Reticulibacteraceae</taxon>
        <taxon>Reticulibacter</taxon>
    </lineage>
</organism>
<keyword evidence="1" id="KW-0812">Transmembrane</keyword>
<keyword evidence="1" id="KW-0472">Membrane</keyword>
<evidence type="ECO:0000313" key="2">
    <source>
        <dbReference type="EMBL" id="GHP00473.1"/>
    </source>
</evidence>
<dbReference type="InterPro" id="IPR027417">
    <property type="entry name" value="P-loop_NTPase"/>
</dbReference>
<sequence>MLLLDLAMHLLERAERDPTHPIPMILHLSSWGNKQPFASWLEAQMSLIYGLPAHLSQALLADQQVLFLLDGLDEVEARRRTACIETIAAYRQAHFVPLVVCSRREEYLAQVARFPFPGVVTLQALPFQRVIDYLEELGESMQAVRTALQTDVALQTLLTTPLMLSVLVHVYTNAAADELFTAPSRDQLFEHYLQRMLQVLGKQSPFSPQPAVQWLRWLALCMRKEHLAEIYLEWLQRSWLPPQWASRLERVLIGLVVAGTLGLPTGVIVGLLVWFVRGASPAILSGMLSSPG</sequence>
<accession>A0A8J3NAL0</accession>
<name>A0A8J3NAL0_9CHLR</name>
<keyword evidence="1" id="KW-1133">Transmembrane helix</keyword>
<gene>
    <name evidence="2" type="ORF">KSF_105200</name>
</gene>
<dbReference type="AlphaFoldDB" id="A0A8J3NAL0"/>
<evidence type="ECO:0008006" key="4">
    <source>
        <dbReference type="Google" id="ProtNLM"/>
    </source>
</evidence>
<dbReference type="Proteomes" id="UP000597444">
    <property type="component" value="Unassembled WGS sequence"/>
</dbReference>
<dbReference type="EMBL" id="BNJK01000002">
    <property type="protein sequence ID" value="GHP00473.1"/>
    <property type="molecule type" value="Genomic_DNA"/>
</dbReference>
<feature type="transmembrane region" description="Helical" evidence="1">
    <location>
        <begin position="251"/>
        <end position="276"/>
    </location>
</feature>
<protein>
    <recommendedName>
        <fullName evidence="4">NACHT domain-containing protein</fullName>
    </recommendedName>
</protein>
<evidence type="ECO:0000256" key="1">
    <source>
        <dbReference type="SAM" id="Phobius"/>
    </source>
</evidence>
<comment type="caution">
    <text evidence="2">The sequence shown here is derived from an EMBL/GenBank/DDBJ whole genome shotgun (WGS) entry which is preliminary data.</text>
</comment>
<proteinExistence type="predicted"/>
<reference evidence="2" key="1">
    <citation type="submission" date="2020-10" db="EMBL/GenBank/DDBJ databases">
        <title>Taxonomic study of unclassified bacteria belonging to the class Ktedonobacteria.</title>
        <authorList>
            <person name="Yabe S."/>
            <person name="Wang C.M."/>
            <person name="Zheng Y."/>
            <person name="Sakai Y."/>
            <person name="Cavaletti L."/>
            <person name="Monciardini P."/>
            <person name="Donadio S."/>
        </authorList>
    </citation>
    <scope>NUCLEOTIDE SEQUENCE</scope>
    <source>
        <strain evidence="2">ID150040</strain>
    </source>
</reference>
<keyword evidence="3" id="KW-1185">Reference proteome</keyword>
<dbReference type="Gene3D" id="3.40.50.300">
    <property type="entry name" value="P-loop containing nucleotide triphosphate hydrolases"/>
    <property type="match status" value="1"/>
</dbReference>
<evidence type="ECO:0000313" key="3">
    <source>
        <dbReference type="Proteomes" id="UP000597444"/>
    </source>
</evidence>